<dbReference type="PROSITE" id="PS50893">
    <property type="entry name" value="ABC_TRANSPORTER_2"/>
    <property type="match status" value="2"/>
</dbReference>
<evidence type="ECO:0000256" key="2">
    <source>
        <dbReference type="ARBA" id="ARBA00009726"/>
    </source>
</evidence>
<dbReference type="InterPro" id="IPR017871">
    <property type="entry name" value="ABC_transporter-like_CS"/>
</dbReference>
<feature type="transmembrane region" description="Helical" evidence="12">
    <location>
        <begin position="1006"/>
        <end position="1029"/>
    </location>
</feature>
<dbReference type="GO" id="GO:0016887">
    <property type="term" value="F:ATP hydrolysis activity"/>
    <property type="evidence" value="ECO:0007669"/>
    <property type="project" value="InterPro"/>
</dbReference>
<feature type="region of interest" description="Disordered" evidence="11">
    <location>
        <begin position="833"/>
        <end position="875"/>
    </location>
</feature>
<feature type="transmembrane region" description="Helical" evidence="12">
    <location>
        <begin position="491"/>
        <end position="517"/>
    </location>
</feature>
<dbReference type="PANTHER" id="PTHR24223">
    <property type="entry name" value="ATP-BINDING CASSETTE SUB-FAMILY C"/>
    <property type="match status" value="1"/>
</dbReference>
<dbReference type="InterPro" id="IPR027417">
    <property type="entry name" value="P-loop_NTPase"/>
</dbReference>
<evidence type="ECO:0000256" key="1">
    <source>
        <dbReference type="ARBA" id="ARBA00004651"/>
    </source>
</evidence>
<feature type="domain" description="ABC transmembrane type-1" evidence="14">
    <location>
        <begin position="898"/>
        <end position="1142"/>
    </location>
</feature>
<feature type="domain" description="ABC transporter" evidence="13">
    <location>
        <begin position="613"/>
        <end position="842"/>
    </location>
</feature>
<dbReference type="FunFam" id="3.40.50.300:FF:002145">
    <property type="entry name" value="ABC transporter (MsbA subfamily)"/>
    <property type="match status" value="1"/>
</dbReference>
<dbReference type="PROSITE" id="PS00211">
    <property type="entry name" value="ABC_TRANSPORTER_1"/>
    <property type="match status" value="1"/>
</dbReference>
<feature type="domain" description="ABC transporter" evidence="13">
    <location>
        <begin position="1217"/>
        <end position="1451"/>
    </location>
</feature>
<dbReference type="GO" id="GO:0005886">
    <property type="term" value="C:plasma membrane"/>
    <property type="evidence" value="ECO:0007669"/>
    <property type="project" value="UniProtKB-SubCell"/>
</dbReference>
<dbReference type="Gene3D" id="1.20.1560.10">
    <property type="entry name" value="ABC transporter type 1, transmembrane domain"/>
    <property type="match status" value="2"/>
</dbReference>
<evidence type="ECO:0000259" key="13">
    <source>
        <dbReference type="PROSITE" id="PS50893"/>
    </source>
</evidence>
<dbReference type="FunFam" id="1.20.1560.10:FF:000055">
    <property type="entry name" value="ABC multidrug transporter (Eurofung)"/>
    <property type="match status" value="1"/>
</dbReference>
<dbReference type="InterPro" id="IPR003439">
    <property type="entry name" value="ABC_transporter-like_ATP-bd"/>
</dbReference>
<dbReference type="PROSITE" id="PS50929">
    <property type="entry name" value="ABC_TM1F"/>
    <property type="match status" value="2"/>
</dbReference>
<organism evidence="15 16">
    <name type="scientific">Aspergillus indologenus CBS 114.80</name>
    <dbReference type="NCBI Taxonomy" id="1450541"/>
    <lineage>
        <taxon>Eukaryota</taxon>
        <taxon>Fungi</taxon>
        <taxon>Dikarya</taxon>
        <taxon>Ascomycota</taxon>
        <taxon>Pezizomycotina</taxon>
        <taxon>Eurotiomycetes</taxon>
        <taxon>Eurotiomycetidae</taxon>
        <taxon>Eurotiales</taxon>
        <taxon>Aspergillaceae</taxon>
        <taxon>Aspergillus</taxon>
        <taxon>Aspergillus subgen. Circumdati</taxon>
    </lineage>
</organism>
<dbReference type="Proteomes" id="UP000248817">
    <property type="component" value="Unassembled WGS sequence"/>
</dbReference>
<evidence type="ECO:0000256" key="3">
    <source>
        <dbReference type="ARBA" id="ARBA00022448"/>
    </source>
</evidence>
<dbReference type="SUPFAM" id="SSF90123">
    <property type="entry name" value="ABC transporter transmembrane region"/>
    <property type="match status" value="2"/>
</dbReference>
<feature type="transmembrane region" description="Helical" evidence="12">
    <location>
        <begin position="529"/>
        <end position="558"/>
    </location>
</feature>
<keyword evidence="5 12" id="KW-0812">Transmembrane</keyword>
<evidence type="ECO:0000256" key="6">
    <source>
        <dbReference type="ARBA" id="ARBA00022741"/>
    </source>
</evidence>
<dbReference type="Pfam" id="PF24357">
    <property type="entry name" value="TMD0_ABC"/>
    <property type="match status" value="1"/>
</dbReference>
<dbReference type="PANTHER" id="PTHR24223:SF399">
    <property type="entry name" value="ABC TRANSPORTER ATNG"/>
    <property type="match status" value="1"/>
</dbReference>
<feature type="transmembrane region" description="Helical" evidence="12">
    <location>
        <begin position="1035"/>
        <end position="1055"/>
    </location>
</feature>
<proteinExistence type="inferred from homology"/>
<dbReference type="InterPro" id="IPR011527">
    <property type="entry name" value="ABC1_TM_dom"/>
</dbReference>
<feature type="transmembrane region" description="Helical" evidence="12">
    <location>
        <begin position="314"/>
        <end position="337"/>
    </location>
</feature>
<feature type="transmembrane region" description="Helical" evidence="12">
    <location>
        <begin position="282"/>
        <end position="302"/>
    </location>
</feature>
<dbReference type="FunFam" id="1.20.1560.10:FF:000066">
    <property type="entry name" value="ABC multidrug transporter (Eurofung)"/>
    <property type="match status" value="1"/>
</dbReference>
<feature type="region of interest" description="Disordered" evidence="11">
    <location>
        <begin position="579"/>
        <end position="605"/>
    </location>
</feature>
<dbReference type="InterPro" id="IPR044746">
    <property type="entry name" value="ABCC_6TM_D1"/>
</dbReference>
<evidence type="ECO:0000256" key="11">
    <source>
        <dbReference type="SAM" id="MobiDB-lite"/>
    </source>
</evidence>
<gene>
    <name evidence="15" type="ORF">BP00DRAFT_389044</name>
</gene>
<accession>A0A2V5II46</accession>
<dbReference type="EMBL" id="KZ825472">
    <property type="protein sequence ID" value="PYI34942.1"/>
    <property type="molecule type" value="Genomic_DNA"/>
</dbReference>
<feature type="transmembrane region" description="Helical" evidence="12">
    <location>
        <begin position="75"/>
        <end position="93"/>
    </location>
</feature>
<protein>
    <submittedName>
        <fullName evidence="15">ABC transporter-like protein</fullName>
    </submittedName>
</protein>
<feature type="transmembrane region" description="Helical" evidence="12">
    <location>
        <begin position="1119"/>
        <end position="1142"/>
    </location>
</feature>
<evidence type="ECO:0000313" key="15">
    <source>
        <dbReference type="EMBL" id="PYI34942.1"/>
    </source>
</evidence>
<dbReference type="Pfam" id="PF00005">
    <property type="entry name" value="ABC_tran"/>
    <property type="match status" value="2"/>
</dbReference>
<feature type="domain" description="ABC transmembrane type-1" evidence="14">
    <location>
        <begin position="282"/>
        <end position="556"/>
    </location>
</feature>
<dbReference type="GO" id="GO:0140359">
    <property type="term" value="F:ABC-type transporter activity"/>
    <property type="evidence" value="ECO:0007669"/>
    <property type="project" value="InterPro"/>
</dbReference>
<dbReference type="Pfam" id="PF00664">
    <property type="entry name" value="ABC_membrane"/>
    <property type="match status" value="2"/>
</dbReference>
<evidence type="ECO:0000256" key="5">
    <source>
        <dbReference type="ARBA" id="ARBA00022692"/>
    </source>
</evidence>
<evidence type="ECO:0000256" key="7">
    <source>
        <dbReference type="ARBA" id="ARBA00022840"/>
    </source>
</evidence>
<comment type="similarity">
    <text evidence="2">Belongs to the ABC transporter superfamily. ABCC family. Conjugate transporter (TC 3.A.1.208) subfamily.</text>
</comment>
<evidence type="ECO:0000259" key="14">
    <source>
        <dbReference type="PROSITE" id="PS50929"/>
    </source>
</evidence>
<feature type="transmembrane region" description="Helical" evidence="12">
    <location>
        <begin position="932"/>
        <end position="955"/>
    </location>
</feature>
<dbReference type="InterPro" id="IPR056227">
    <property type="entry name" value="TMD0_ABC"/>
</dbReference>
<dbReference type="InterPro" id="IPR036640">
    <property type="entry name" value="ABC1_TM_sf"/>
</dbReference>
<comment type="subcellular location">
    <subcellularLocation>
        <location evidence="1">Cell membrane</location>
        <topology evidence="1">Multi-pass membrane protein</topology>
    </subcellularLocation>
</comment>
<dbReference type="SUPFAM" id="SSF52540">
    <property type="entry name" value="P-loop containing nucleoside triphosphate hydrolases"/>
    <property type="match status" value="2"/>
</dbReference>
<keyword evidence="8 12" id="KW-1133">Transmembrane helix</keyword>
<dbReference type="CDD" id="cd18580">
    <property type="entry name" value="ABC_6TM_ABCC_D2"/>
    <property type="match status" value="1"/>
</dbReference>
<evidence type="ECO:0000256" key="12">
    <source>
        <dbReference type="SAM" id="Phobius"/>
    </source>
</evidence>
<feature type="compositionally biased region" description="Polar residues" evidence="11">
    <location>
        <begin position="848"/>
        <end position="868"/>
    </location>
</feature>
<keyword evidence="10" id="KW-0325">Glycoprotein</keyword>
<evidence type="ECO:0000256" key="9">
    <source>
        <dbReference type="ARBA" id="ARBA00023136"/>
    </source>
</evidence>
<dbReference type="GO" id="GO:0005524">
    <property type="term" value="F:ATP binding"/>
    <property type="evidence" value="ECO:0007669"/>
    <property type="project" value="UniProtKB-KW"/>
</dbReference>
<keyword evidence="6" id="KW-0547">Nucleotide-binding</keyword>
<evidence type="ECO:0000256" key="4">
    <source>
        <dbReference type="ARBA" id="ARBA00022475"/>
    </source>
</evidence>
<feature type="compositionally biased region" description="Polar residues" evidence="11">
    <location>
        <begin position="594"/>
        <end position="603"/>
    </location>
</feature>
<dbReference type="InterPro" id="IPR044726">
    <property type="entry name" value="ABCC_6TM_D2"/>
</dbReference>
<dbReference type="CDD" id="cd18579">
    <property type="entry name" value="ABC_6TM_ABCC_D1"/>
    <property type="match status" value="1"/>
</dbReference>
<sequence length="1456" mass="160142">MDPINQNVSCALADHQLGPQVSVRCRSFDFTVAFEESILSILPSVLFIGFATIRITHLYKENPKVGARPFQRLKLSLAAVFGLLQLSLLVIYARPQHRDYQPLGVAALALGVADAVFVGLLSYLEHERAISPPGILLSYLLFTTLLDVARLRTLWLLDDGKLSLQVIESLSLVVKVAILFVESRGKTKYFLNSDDATRSPEETKGLFSNGLFLWTNSLLWRGFKTALSLGDLHNVPEVCAGVGLEQSFEDVFQKSQAKNYRLVKAAFRVFIFRLLRPAMPRLFLLAFTLLQPILMLKLLRWLEQTSHRDANIGYGLLGAYAIVYMGQAIATGAYWRLQLRFITTLRGTLISALYRKALQLSDVEARKATVALMSTDVEMACTGLEQLHEVYFSLLQIGIATWLLERQVGAACVSPTIVAAICAIATYKLSQHVGQSQRAWLESVQQRLNATTSVLLNLKTVRLSGFAKDLSQRLSDLRNTELHSASKYRTILVWVMGLAYAPSAISPVVTLTIYAAIRSNTWASFSASHIYTAISLLGLISSPLVAVFQLVPMVVAALSCLDRIEGFLASPTHADYRISPSKTGTRVESEKQATESIRPSSDQKLGDGSRFALTIRNASFSYPGSSSVLLQDITVNIPRSQLTLILGPVGSGKSAFLRAMLGEMDLLTGSVEKDIWGCAYCDQSPWLLNSSIRENIVGPNQEIDVGLYRKALWACELDKDLDEIIEGDHTKVGSNGVTLSGGQKQRIAMARAVYARKELFVLDDSFSALDPQTEGKVAQRLLGPQGMMRENGQTVVVASNGERLLPYADLVILLGMNGRIRAQGSPEELATHLTFPSKGSNMEEDETYTTQQGPLSIPNASSDGTVKQTESKENRSDHRKVSVYGSYFRSMGFWRGTGLCALLIFQTFFSKFPTVWLQWWLDKSPSSMASSYAKYIGVYSLFQVVSMIFTLLAAFQQLRIVMPRTSRYFHGRLLKAAMEIPMSAFSTIEVGSVVNKFSQDLQLIDWNLPVTFLNASEGALATLAQVIIIASSFPYIFAAFPVLMAVVLAIQRFYLRTSKQVRAMDIEAKSPLLTHFLETSSGLCTIRAFGWQHSSQRSHDALLYASQRPYYQRFMVQRWLNLVLDMVAAGVAILVVGLAIRLQTRSTLVGLALVNVISLNETLQLLILQWAVMEISLGSISRLEEFTIQAKADRGPEQQGHHAASGIGGLWPSHGSIEYKSVAARYQEDGPDVLKNISLSIPAGSTVGICGRTGSGKSTLISALFQMIDLTSGSIFIDGVDIATLDPEIVRSHLIGISQHSYIMPGVSVRDNLTLGCVEPSEDSQLIAALQKVNLWDLVSARGGLSAFLDNETLSAGQSQLFSCARALLRSGSVVVLDEPASSLTAETADLIQRVVLEEFKQRTVIVVMHQIERLLDFDVVVVMEDGRVVEIGQPQELQKGDGPFRTLLDAGRLGS</sequence>
<evidence type="ECO:0000256" key="10">
    <source>
        <dbReference type="ARBA" id="ARBA00023180"/>
    </source>
</evidence>
<keyword evidence="9 12" id="KW-0472">Membrane</keyword>
<dbReference type="InterPro" id="IPR003593">
    <property type="entry name" value="AAA+_ATPase"/>
</dbReference>
<keyword evidence="16" id="KW-1185">Reference proteome</keyword>
<keyword evidence="7" id="KW-0067">ATP-binding</keyword>
<feature type="transmembrane region" description="Helical" evidence="12">
    <location>
        <begin position="105"/>
        <end position="124"/>
    </location>
</feature>
<keyword evidence="3" id="KW-0813">Transport</keyword>
<dbReference type="InterPro" id="IPR050173">
    <property type="entry name" value="ABC_transporter_C-like"/>
</dbReference>
<feature type="transmembrane region" description="Helical" evidence="12">
    <location>
        <begin position="37"/>
        <end position="55"/>
    </location>
</feature>
<evidence type="ECO:0000313" key="16">
    <source>
        <dbReference type="Proteomes" id="UP000248817"/>
    </source>
</evidence>
<evidence type="ECO:0000256" key="8">
    <source>
        <dbReference type="ARBA" id="ARBA00022989"/>
    </source>
</evidence>
<keyword evidence="4" id="KW-1003">Cell membrane</keyword>
<name>A0A2V5II46_9EURO</name>
<feature type="transmembrane region" description="Helical" evidence="12">
    <location>
        <begin position="892"/>
        <end position="912"/>
    </location>
</feature>
<reference evidence="15 16" key="1">
    <citation type="submission" date="2018-02" db="EMBL/GenBank/DDBJ databases">
        <title>The genomes of Aspergillus section Nigri reveals drivers in fungal speciation.</title>
        <authorList>
            <consortium name="DOE Joint Genome Institute"/>
            <person name="Vesth T.C."/>
            <person name="Nybo J."/>
            <person name="Theobald S."/>
            <person name="Brandl J."/>
            <person name="Frisvad J.C."/>
            <person name="Nielsen K.F."/>
            <person name="Lyhne E.K."/>
            <person name="Kogle M.E."/>
            <person name="Kuo A."/>
            <person name="Riley R."/>
            <person name="Clum A."/>
            <person name="Nolan M."/>
            <person name="Lipzen A."/>
            <person name="Salamov A."/>
            <person name="Henrissat B."/>
            <person name="Wiebenga A."/>
            <person name="De vries R.P."/>
            <person name="Grigoriev I.V."/>
            <person name="Mortensen U.H."/>
            <person name="Andersen M.R."/>
            <person name="Baker S.E."/>
        </authorList>
    </citation>
    <scope>NUCLEOTIDE SEQUENCE [LARGE SCALE GENOMIC DNA]</scope>
    <source>
        <strain evidence="15 16">CBS 114.80</strain>
    </source>
</reference>
<dbReference type="Gene3D" id="3.40.50.300">
    <property type="entry name" value="P-loop containing nucleotide triphosphate hydrolases"/>
    <property type="match status" value="2"/>
</dbReference>
<dbReference type="SMART" id="SM00382">
    <property type="entry name" value="AAA"/>
    <property type="match status" value="2"/>
</dbReference>